<dbReference type="PANTHER" id="PTHR47789:SF2">
    <property type="entry name" value="VHS DOMAIN-CONTAINING PROTEIN"/>
    <property type="match status" value="1"/>
</dbReference>
<dbReference type="PROSITE" id="PS50179">
    <property type="entry name" value="VHS"/>
    <property type="match status" value="1"/>
</dbReference>
<dbReference type="GO" id="GO:0007015">
    <property type="term" value="P:actin filament organization"/>
    <property type="evidence" value="ECO:0007669"/>
    <property type="project" value="InterPro"/>
</dbReference>
<dbReference type="GO" id="GO:0030479">
    <property type="term" value="C:actin cortical patch"/>
    <property type="evidence" value="ECO:0007669"/>
    <property type="project" value="TreeGrafter"/>
</dbReference>
<proteinExistence type="predicted"/>
<evidence type="ECO:0000313" key="3">
    <source>
        <dbReference type="Proteomes" id="UP000807769"/>
    </source>
</evidence>
<dbReference type="GO" id="GO:0006897">
    <property type="term" value="P:endocytosis"/>
    <property type="evidence" value="ECO:0007669"/>
    <property type="project" value="InterPro"/>
</dbReference>
<dbReference type="GO" id="GO:0007034">
    <property type="term" value="P:vacuolar transport"/>
    <property type="evidence" value="ECO:0007669"/>
    <property type="project" value="UniProtKB-ARBA"/>
</dbReference>
<dbReference type="SMART" id="SM00288">
    <property type="entry name" value="VHS"/>
    <property type="match status" value="1"/>
</dbReference>
<reference evidence="2" key="1">
    <citation type="journal article" date="2020" name="New Phytol.">
        <title>Comparative genomics reveals dynamic genome evolution in host specialist ectomycorrhizal fungi.</title>
        <authorList>
            <person name="Lofgren L.A."/>
            <person name="Nguyen N.H."/>
            <person name="Vilgalys R."/>
            <person name="Ruytinx J."/>
            <person name="Liao H.L."/>
            <person name="Branco S."/>
            <person name="Kuo A."/>
            <person name="LaButti K."/>
            <person name="Lipzen A."/>
            <person name="Andreopoulos W."/>
            <person name="Pangilinan J."/>
            <person name="Riley R."/>
            <person name="Hundley H."/>
            <person name="Na H."/>
            <person name="Barry K."/>
            <person name="Grigoriev I.V."/>
            <person name="Stajich J.E."/>
            <person name="Kennedy P.G."/>
        </authorList>
    </citation>
    <scope>NUCLEOTIDE SEQUENCE</scope>
    <source>
        <strain evidence="2">MN1</strain>
    </source>
</reference>
<dbReference type="CDD" id="cd16980">
    <property type="entry name" value="VHS_Lsb5"/>
    <property type="match status" value="1"/>
</dbReference>
<dbReference type="Gene3D" id="1.25.40.90">
    <property type="match status" value="1"/>
</dbReference>
<dbReference type="OrthoDB" id="10255964at2759"/>
<sequence>MLSSTSVVDVDGLLAHLKRRPSGYNHRDWVVLPDPLEDEAKDRAKERGIDEEGRERFWGEKDNSSELTVTRMIVHLAATSSEDWRLVLEVCELASATGTNAKEAVKALRRELKYAGPESQLSAARLLEIMLRNTSDIFLTQISSRKFIDTLEDVLISSRTSPVVRKRLMEVLAAAAFITSSRTW</sequence>
<evidence type="ECO:0000259" key="1">
    <source>
        <dbReference type="PROSITE" id="PS50179"/>
    </source>
</evidence>
<dbReference type="InterPro" id="IPR002014">
    <property type="entry name" value="VHS_dom"/>
</dbReference>
<dbReference type="Pfam" id="PF00790">
    <property type="entry name" value="VHS"/>
    <property type="match status" value="1"/>
</dbReference>
<feature type="domain" description="VHS" evidence="1">
    <location>
        <begin position="81"/>
        <end position="172"/>
    </location>
</feature>
<dbReference type="InterPro" id="IPR045007">
    <property type="entry name" value="LSB5"/>
</dbReference>
<gene>
    <name evidence="2" type="ORF">BJ212DRAFT_991891</name>
</gene>
<dbReference type="AlphaFoldDB" id="A0A9P7J5A0"/>
<dbReference type="GeneID" id="64638543"/>
<dbReference type="PANTHER" id="PTHR47789">
    <property type="entry name" value="LAS SEVENTEEN-BINDING PROTEIN 5"/>
    <property type="match status" value="1"/>
</dbReference>
<dbReference type="Proteomes" id="UP000807769">
    <property type="component" value="Unassembled WGS sequence"/>
</dbReference>
<name>A0A9P7J5A0_9AGAM</name>
<dbReference type="EMBL" id="JABBWG010000070">
    <property type="protein sequence ID" value="KAG1803191.1"/>
    <property type="molecule type" value="Genomic_DNA"/>
</dbReference>
<protein>
    <recommendedName>
        <fullName evidence="1">VHS domain-containing protein</fullName>
    </recommendedName>
</protein>
<accession>A0A9P7J5A0</accession>
<dbReference type="InterPro" id="IPR008942">
    <property type="entry name" value="ENTH_VHS"/>
</dbReference>
<dbReference type="GO" id="GO:0043130">
    <property type="term" value="F:ubiquitin binding"/>
    <property type="evidence" value="ECO:0007669"/>
    <property type="project" value="InterPro"/>
</dbReference>
<evidence type="ECO:0000313" key="2">
    <source>
        <dbReference type="EMBL" id="KAG1803191.1"/>
    </source>
</evidence>
<keyword evidence="3" id="KW-1185">Reference proteome</keyword>
<organism evidence="2 3">
    <name type="scientific">Suillus subaureus</name>
    <dbReference type="NCBI Taxonomy" id="48587"/>
    <lineage>
        <taxon>Eukaryota</taxon>
        <taxon>Fungi</taxon>
        <taxon>Dikarya</taxon>
        <taxon>Basidiomycota</taxon>
        <taxon>Agaricomycotina</taxon>
        <taxon>Agaricomycetes</taxon>
        <taxon>Agaricomycetidae</taxon>
        <taxon>Boletales</taxon>
        <taxon>Suillineae</taxon>
        <taxon>Suillaceae</taxon>
        <taxon>Suillus</taxon>
    </lineage>
</organism>
<comment type="caution">
    <text evidence="2">The sequence shown here is derived from an EMBL/GenBank/DDBJ whole genome shotgun (WGS) entry which is preliminary data.</text>
</comment>
<dbReference type="RefSeq" id="XP_041186474.1">
    <property type="nucleotide sequence ID" value="XM_041344527.1"/>
</dbReference>
<dbReference type="SUPFAM" id="SSF48464">
    <property type="entry name" value="ENTH/VHS domain"/>
    <property type="match status" value="1"/>
</dbReference>
<dbReference type="GO" id="GO:0035091">
    <property type="term" value="F:phosphatidylinositol binding"/>
    <property type="evidence" value="ECO:0007669"/>
    <property type="project" value="InterPro"/>
</dbReference>
<dbReference type="GO" id="GO:0051666">
    <property type="term" value="P:actin cortical patch localization"/>
    <property type="evidence" value="ECO:0007669"/>
    <property type="project" value="TreeGrafter"/>
</dbReference>